<keyword evidence="5" id="KW-0800">Toxin</keyword>
<dbReference type="Pfam" id="PF01850">
    <property type="entry name" value="PIN"/>
    <property type="match status" value="1"/>
</dbReference>
<keyword evidence="8" id="KW-1185">Reference proteome</keyword>
<keyword evidence="4 5" id="KW-0378">Hydrolase</keyword>
<dbReference type="EMBL" id="CP067420">
    <property type="protein sequence ID" value="QQP90907.1"/>
    <property type="molecule type" value="Genomic_DNA"/>
</dbReference>
<evidence type="ECO:0000256" key="4">
    <source>
        <dbReference type="ARBA" id="ARBA00022801"/>
    </source>
</evidence>
<dbReference type="PANTHER" id="PTHR39664:SF2">
    <property type="entry name" value="NUCLEIC ACID-BINDING PROTEIN, CONTAINING PIN DOMAIN-RELATED"/>
    <property type="match status" value="1"/>
</dbReference>
<dbReference type="InterPro" id="IPR002716">
    <property type="entry name" value="PIN_dom"/>
</dbReference>
<dbReference type="InterPro" id="IPR022907">
    <property type="entry name" value="VapC_family"/>
</dbReference>
<evidence type="ECO:0000256" key="3">
    <source>
        <dbReference type="ARBA" id="ARBA00022723"/>
    </source>
</evidence>
<evidence type="ECO:0000256" key="1">
    <source>
        <dbReference type="ARBA" id="ARBA00022649"/>
    </source>
</evidence>
<evidence type="ECO:0000256" key="2">
    <source>
        <dbReference type="ARBA" id="ARBA00022722"/>
    </source>
</evidence>
<dbReference type="SUPFAM" id="SSF88723">
    <property type="entry name" value="PIN domain-like"/>
    <property type="match status" value="1"/>
</dbReference>
<feature type="domain" description="PIN" evidence="6">
    <location>
        <begin position="4"/>
        <end position="124"/>
    </location>
</feature>
<organism evidence="7 8">
    <name type="scientific">Skermanella cutis</name>
    <dbReference type="NCBI Taxonomy" id="2775420"/>
    <lineage>
        <taxon>Bacteria</taxon>
        <taxon>Pseudomonadati</taxon>
        <taxon>Pseudomonadota</taxon>
        <taxon>Alphaproteobacteria</taxon>
        <taxon>Rhodospirillales</taxon>
        <taxon>Azospirillaceae</taxon>
        <taxon>Skermanella</taxon>
    </lineage>
</organism>
<keyword evidence="3 5" id="KW-0479">Metal-binding</keyword>
<evidence type="ECO:0000313" key="8">
    <source>
        <dbReference type="Proteomes" id="UP000595197"/>
    </source>
</evidence>
<dbReference type="HAMAP" id="MF_00265">
    <property type="entry name" value="VapC_Nob1"/>
    <property type="match status" value="1"/>
</dbReference>
<dbReference type="Gene3D" id="3.40.50.1010">
    <property type="entry name" value="5'-nuclease"/>
    <property type="match status" value="1"/>
</dbReference>
<comment type="cofactor">
    <cofactor evidence="5">
        <name>Mg(2+)</name>
        <dbReference type="ChEBI" id="CHEBI:18420"/>
    </cofactor>
</comment>
<dbReference type="PANTHER" id="PTHR39664">
    <property type="match status" value="1"/>
</dbReference>
<sequence>MIGLDTNIVIRYLLQDDPTQSELAAQLIEQVCSAEEPGFIAIPVLVEMVWVLRRAYRFDRISIAEVIGLLLRVERVKVEGEEMVRLALFDFKEGFDFADALIGHRNRAAGCRTTATFDRRAAAMPAFSSVRSVIGTQPH</sequence>
<keyword evidence="5" id="KW-0460">Magnesium</keyword>
<protein>
    <recommendedName>
        <fullName evidence="5">Ribonuclease VapC</fullName>
        <shortName evidence="5">RNase VapC</shortName>
        <ecNumber evidence="5">3.1.-.-</ecNumber>
    </recommendedName>
    <alternativeName>
        <fullName evidence="5">Toxin VapC</fullName>
    </alternativeName>
</protein>
<evidence type="ECO:0000256" key="5">
    <source>
        <dbReference type="HAMAP-Rule" id="MF_00265"/>
    </source>
</evidence>
<evidence type="ECO:0000259" key="6">
    <source>
        <dbReference type="Pfam" id="PF01850"/>
    </source>
</evidence>
<name>A0ABX7B975_9PROT</name>
<keyword evidence="1 5" id="KW-1277">Toxin-antitoxin system</keyword>
<evidence type="ECO:0000313" key="7">
    <source>
        <dbReference type="EMBL" id="QQP90907.1"/>
    </source>
</evidence>
<dbReference type="EC" id="3.1.-.-" evidence="5"/>
<proteinExistence type="inferred from homology"/>
<feature type="binding site" evidence="5">
    <location>
        <position position="99"/>
    </location>
    <ligand>
        <name>Mg(2+)</name>
        <dbReference type="ChEBI" id="CHEBI:18420"/>
    </ligand>
</feature>
<dbReference type="InterPro" id="IPR029060">
    <property type="entry name" value="PIN-like_dom_sf"/>
</dbReference>
<keyword evidence="2 5" id="KW-0540">Nuclease</keyword>
<dbReference type="RefSeq" id="WP_201078318.1">
    <property type="nucleotide sequence ID" value="NZ_CP067420.1"/>
</dbReference>
<comment type="function">
    <text evidence="5">Toxic component of a toxin-antitoxin (TA) system. An RNase.</text>
</comment>
<accession>A0ABX7B975</accession>
<gene>
    <name evidence="5" type="primary">vapC</name>
    <name evidence="7" type="ORF">IGS68_06700</name>
</gene>
<comment type="similarity">
    <text evidence="5">Belongs to the PINc/VapC protein family.</text>
</comment>
<feature type="binding site" evidence="5">
    <location>
        <position position="5"/>
    </location>
    <ligand>
        <name>Mg(2+)</name>
        <dbReference type="ChEBI" id="CHEBI:18420"/>
    </ligand>
</feature>
<dbReference type="Proteomes" id="UP000595197">
    <property type="component" value="Chromosome"/>
</dbReference>
<dbReference type="CDD" id="cd18683">
    <property type="entry name" value="PIN_VapC-like"/>
    <property type="match status" value="1"/>
</dbReference>
<reference evidence="7" key="1">
    <citation type="submission" date="2021-02" db="EMBL/GenBank/DDBJ databases">
        <title>Skermanella TT6 skin isolate.</title>
        <authorList>
            <person name="Lee K."/>
            <person name="Ganzorig M."/>
        </authorList>
    </citation>
    <scope>NUCLEOTIDE SEQUENCE</scope>
    <source>
        <strain evidence="7">TT6</strain>
    </source>
</reference>